<proteinExistence type="predicted"/>
<feature type="compositionally biased region" description="Basic residues" evidence="1">
    <location>
        <begin position="221"/>
        <end position="237"/>
    </location>
</feature>
<feature type="compositionally biased region" description="Basic and acidic residues" evidence="1">
    <location>
        <begin position="375"/>
        <end position="396"/>
    </location>
</feature>
<protein>
    <submittedName>
        <fullName evidence="2">Uncharacterized protein</fullName>
    </submittedName>
</protein>
<feature type="compositionally biased region" description="Polar residues" evidence="1">
    <location>
        <begin position="238"/>
        <end position="257"/>
    </location>
</feature>
<keyword evidence="3" id="KW-1185">Reference proteome</keyword>
<comment type="caution">
    <text evidence="2">The sequence shown here is derived from an EMBL/GenBank/DDBJ whole genome shotgun (WGS) entry which is preliminary data.</text>
</comment>
<feature type="compositionally biased region" description="Low complexity" evidence="1">
    <location>
        <begin position="191"/>
        <end position="205"/>
    </location>
</feature>
<feature type="region of interest" description="Disordered" evidence="1">
    <location>
        <begin position="178"/>
        <end position="205"/>
    </location>
</feature>
<evidence type="ECO:0000256" key="1">
    <source>
        <dbReference type="SAM" id="MobiDB-lite"/>
    </source>
</evidence>
<dbReference type="Proteomes" id="UP001287286">
    <property type="component" value="Unassembled WGS sequence"/>
</dbReference>
<organism evidence="2 3">
    <name type="scientific">Purpureocillium lilacinum</name>
    <name type="common">Paecilomyces lilacinus</name>
    <dbReference type="NCBI Taxonomy" id="33203"/>
    <lineage>
        <taxon>Eukaryota</taxon>
        <taxon>Fungi</taxon>
        <taxon>Dikarya</taxon>
        <taxon>Ascomycota</taxon>
        <taxon>Pezizomycotina</taxon>
        <taxon>Sordariomycetes</taxon>
        <taxon>Hypocreomycetidae</taxon>
        <taxon>Hypocreales</taxon>
        <taxon>Ophiocordycipitaceae</taxon>
        <taxon>Purpureocillium</taxon>
    </lineage>
</organism>
<feature type="region of interest" description="Disordered" evidence="1">
    <location>
        <begin position="374"/>
        <end position="421"/>
    </location>
</feature>
<feature type="region of interest" description="Disordered" evidence="1">
    <location>
        <begin position="220"/>
        <end position="263"/>
    </location>
</feature>
<dbReference type="EMBL" id="JAWRVI010000006">
    <property type="protein sequence ID" value="KAK4093415.1"/>
    <property type="molecule type" value="Genomic_DNA"/>
</dbReference>
<evidence type="ECO:0000313" key="3">
    <source>
        <dbReference type="Proteomes" id="UP001287286"/>
    </source>
</evidence>
<evidence type="ECO:0000313" key="2">
    <source>
        <dbReference type="EMBL" id="KAK4093415.1"/>
    </source>
</evidence>
<sequence>MGCRADGLPRRGRFGAVLIGPTDETSFMMPPEKGGLARWANEDLAIVITSEELGSVEACGPNACIVDDGSTADDSRADRQQAVQRTMPADRPWDRVRPPFLRFFLLGRVGVRAASGEYEYDDRGVASSSDCRRLLRTSTTSKQRPTWQLSLVPCGGQLQNTALRLLGGWRLGAMGDEESTLHSISPGGGSNDAESGAAAARSAQSPPLTLSLAVLHGVQMGHHHHHHHHNNNNHKSRLAQQKQVQTSNQPTSPTPVSSPAGARDAVSPLSISLQSFIAHPLPFSHQPLLVVSAKAPRAHTATLPSITHSSRSSAPCHSAAEYSVSVLPFPCPASPHPPFYPSIHPVSIANYKTCEHAALTRGFLWRSASIKAKVKPKEGEGGAGEERMEDREEGPGRLRRQLHGSPGRWDIRVADDDGDDDDGQDYYRRRCRCTFDDLQSVGSWERLPSGLRPLEPRPAASSAHTCAAEASRLPGLAVTQHAFHNTFTTTFSRVRGALPRFLA</sequence>
<reference evidence="2 3" key="1">
    <citation type="journal article" date="2024" name="Microbiol. Resour. Announc.">
        <title>Genome annotations for the ascomycete fungi Trichoderma harzianum, Trichoderma aggressivum, and Purpureocillium lilacinum.</title>
        <authorList>
            <person name="Beijen E.P.W."/>
            <person name="Ohm R.A."/>
        </authorList>
    </citation>
    <scope>NUCLEOTIDE SEQUENCE [LARGE SCALE GENOMIC DNA]</scope>
    <source>
        <strain evidence="2 3">CBS 150709</strain>
    </source>
</reference>
<name>A0ABR0CAY1_PURLI</name>
<accession>A0ABR0CAY1</accession>
<gene>
    <name evidence="2" type="ORF">Purlil1_2572</name>
</gene>